<dbReference type="Pfam" id="PF06940">
    <property type="entry name" value="DUF1287"/>
    <property type="match status" value="1"/>
</dbReference>
<protein>
    <submittedName>
        <fullName evidence="2">DUF1287 domain-containing protein</fullName>
    </submittedName>
</protein>
<sequence length="112" mass="12679">MRFKTLLLTAFLLIPFAGICQTTFGWQLAHAADELTKDDVVYNGAYFSIDYPGGDVPSGYGVCTDVIIRAYRAVDIDLQKEVHEDMKKHFSAYPQNWGLTHTDSNIDHRRVP</sequence>
<organism evidence="2 3">
    <name type="scientific">Nonlabens mediterrranea</name>
    <dbReference type="NCBI Taxonomy" id="1419947"/>
    <lineage>
        <taxon>Bacteria</taxon>
        <taxon>Pseudomonadati</taxon>
        <taxon>Bacteroidota</taxon>
        <taxon>Flavobacteriia</taxon>
        <taxon>Flavobacteriales</taxon>
        <taxon>Flavobacteriaceae</taxon>
        <taxon>Nonlabens</taxon>
    </lineage>
</organism>
<accession>A0ABS0A1H3</accession>
<keyword evidence="3" id="KW-1185">Reference proteome</keyword>
<comment type="caution">
    <text evidence="2">The sequence shown here is derived from an EMBL/GenBank/DDBJ whole genome shotgun (WGS) entry which is preliminary data.</text>
</comment>
<keyword evidence="1" id="KW-0732">Signal</keyword>
<evidence type="ECO:0000313" key="2">
    <source>
        <dbReference type="EMBL" id="MBF4983226.1"/>
    </source>
</evidence>
<gene>
    <name evidence="2" type="ORF">FNJ87_02370</name>
</gene>
<dbReference type="Proteomes" id="UP001194729">
    <property type="component" value="Unassembled WGS sequence"/>
</dbReference>
<proteinExistence type="predicted"/>
<reference evidence="2 3" key="1">
    <citation type="submission" date="2020-11" db="EMBL/GenBank/DDBJ databases">
        <title>P. mediterranea TC4 genome.</title>
        <authorList>
            <person name="Molmeret M."/>
        </authorList>
    </citation>
    <scope>NUCLEOTIDE SEQUENCE [LARGE SCALE GENOMIC DNA]</scope>
    <source>
        <strain evidence="2 3">TC4</strain>
    </source>
</reference>
<dbReference type="InterPro" id="IPR009706">
    <property type="entry name" value="DUF1287"/>
</dbReference>
<name>A0ABS0A1H3_9FLAO</name>
<evidence type="ECO:0000256" key="1">
    <source>
        <dbReference type="SAM" id="SignalP"/>
    </source>
</evidence>
<dbReference type="EMBL" id="JADKYU010000118">
    <property type="protein sequence ID" value="MBF4983226.1"/>
    <property type="molecule type" value="Genomic_DNA"/>
</dbReference>
<evidence type="ECO:0000313" key="3">
    <source>
        <dbReference type="Proteomes" id="UP001194729"/>
    </source>
</evidence>
<feature type="non-terminal residue" evidence="2">
    <location>
        <position position="112"/>
    </location>
</feature>
<feature type="chain" id="PRO_5047131335" evidence="1">
    <location>
        <begin position="20"/>
        <end position="112"/>
    </location>
</feature>
<feature type="signal peptide" evidence="1">
    <location>
        <begin position="1"/>
        <end position="19"/>
    </location>
</feature>